<keyword evidence="7" id="KW-0408">Iron</keyword>
<feature type="signal peptide" evidence="13">
    <location>
        <begin position="1"/>
        <end position="36"/>
    </location>
</feature>
<evidence type="ECO:0000256" key="8">
    <source>
        <dbReference type="ARBA" id="ARBA00023065"/>
    </source>
</evidence>
<keyword evidence="2 12" id="KW-0813">Transport</keyword>
<proteinExistence type="inferred from homology"/>
<keyword evidence="11 12" id="KW-0998">Cell outer membrane</keyword>
<evidence type="ECO:0000256" key="1">
    <source>
        <dbReference type="ARBA" id="ARBA00004571"/>
    </source>
</evidence>
<keyword evidence="9" id="KW-0798">TonB box</keyword>
<dbReference type="InterPro" id="IPR036942">
    <property type="entry name" value="Beta-barrel_TonB_sf"/>
</dbReference>
<comment type="subcellular location">
    <subcellularLocation>
        <location evidence="1 12">Cell outer membrane</location>
        <topology evidence="1 12">Multi-pass membrane protein</topology>
    </subcellularLocation>
</comment>
<protein>
    <submittedName>
        <fullName evidence="15">TonB-dependent receptor domain-containing protein</fullName>
    </submittedName>
</protein>
<evidence type="ECO:0000256" key="10">
    <source>
        <dbReference type="ARBA" id="ARBA00023136"/>
    </source>
</evidence>
<dbReference type="EMBL" id="JBHSDU010000015">
    <property type="protein sequence ID" value="MFC4313922.1"/>
    <property type="molecule type" value="Genomic_DNA"/>
</dbReference>
<reference evidence="16" key="1">
    <citation type="journal article" date="2019" name="Int. J. Syst. Evol. Microbiol.">
        <title>The Global Catalogue of Microorganisms (GCM) 10K type strain sequencing project: providing services to taxonomists for standard genome sequencing and annotation.</title>
        <authorList>
            <consortium name="The Broad Institute Genomics Platform"/>
            <consortium name="The Broad Institute Genome Sequencing Center for Infectious Disease"/>
            <person name="Wu L."/>
            <person name="Ma J."/>
        </authorList>
    </citation>
    <scope>NUCLEOTIDE SEQUENCE [LARGE SCALE GENOMIC DNA]</scope>
    <source>
        <strain evidence="16">CGMCC 1.10759</strain>
    </source>
</reference>
<comment type="caution">
    <text evidence="15">The sequence shown here is derived from an EMBL/GenBank/DDBJ whole genome shotgun (WGS) entry which is preliminary data.</text>
</comment>
<dbReference type="InterPro" id="IPR039426">
    <property type="entry name" value="TonB-dep_rcpt-like"/>
</dbReference>
<dbReference type="Gene3D" id="2.40.170.20">
    <property type="entry name" value="TonB-dependent receptor, beta-barrel domain"/>
    <property type="match status" value="1"/>
</dbReference>
<evidence type="ECO:0000256" key="11">
    <source>
        <dbReference type="ARBA" id="ARBA00023237"/>
    </source>
</evidence>
<dbReference type="Pfam" id="PF00593">
    <property type="entry name" value="TonB_dep_Rec_b-barrel"/>
    <property type="match status" value="1"/>
</dbReference>
<evidence type="ECO:0000256" key="13">
    <source>
        <dbReference type="SAM" id="SignalP"/>
    </source>
</evidence>
<keyword evidence="3 12" id="KW-1134">Transmembrane beta strand</keyword>
<keyword evidence="4" id="KW-0410">Iron transport</keyword>
<keyword evidence="8" id="KW-0406">Ion transport</keyword>
<keyword evidence="5 12" id="KW-0812">Transmembrane</keyword>
<keyword evidence="6 13" id="KW-0732">Signal</keyword>
<gene>
    <name evidence="15" type="ORF">ACFPN2_32915</name>
</gene>
<evidence type="ECO:0000313" key="16">
    <source>
        <dbReference type="Proteomes" id="UP001595904"/>
    </source>
</evidence>
<evidence type="ECO:0000256" key="2">
    <source>
        <dbReference type="ARBA" id="ARBA00022448"/>
    </source>
</evidence>
<comment type="similarity">
    <text evidence="12">Belongs to the TonB-dependent receptor family.</text>
</comment>
<dbReference type="Proteomes" id="UP001595904">
    <property type="component" value="Unassembled WGS sequence"/>
</dbReference>
<evidence type="ECO:0000256" key="6">
    <source>
        <dbReference type="ARBA" id="ARBA00022729"/>
    </source>
</evidence>
<accession>A0ABV8T3B2</accession>
<evidence type="ECO:0000313" key="15">
    <source>
        <dbReference type="EMBL" id="MFC4313922.1"/>
    </source>
</evidence>
<keyword evidence="10 12" id="KW-0472">Membrane</keyword>
<dbReference type="InterPro" id="IPR037066">
    <property type="entry name" value="Plug_dom_sf"/>
</dbReference>
<name>A0ABV8T3B2_9GAMM</name>
<evidence type="ECO:0000256" key="3">
    <source>
        <dbReference type="ARBA" id="ARBA00022452"/>
    </source>
</evidence>
<dbReference type="PROSITE" id="PS52016">
    <property type="entry name" value="TONB_DEPENDENT_REC_3"/>
    <property type="match status" value="1"/>
</dbReference>
<sequence length="785" mass="86129">MFVLAIDRGVLVTDRFVSRLVSGALLISVVSTASFAAEDVEQVVVTGRRISEASAAIGTDSISNTISVTREALLSAPSGISGLKMLESLPGFNVQANDALGLYEFGNSVFVRAFNFQQIGFLLDEIPMGRSDQFGGSPIFRYVDNENLGRVAASQGAGDVSRASYASLGPIVQYLSVDPAADFGVTLAQTIGSDDLRRSFIKVESGEIGGFSGYLSRSKIDGDLWRGPGSIDREHIEAKLRYRFSDTHDLTFQAVYNDFFDYDTPAITKAQYAGTANDLFGRSGRYFAYLGYVPDLPPSVAGVAYSNTGYNQYYQQAINQRTDYLFGLTDRVQLGERWHLTTALYYEDKDGYGVSPEAYSTSIARYNSEAPFVPGLVAPRGLQYGLSTISGDRSGISTRLEYEVGIHTLQVGAWYEVDDYHRTQARYNQVGGNPAGQPLLNEPVHLQRDHTSERDSLQVFVKDTLSLLDDRLQLEVGFKALNLDYEIEGYRNAADYIARRRARIVDSWDDSFLPQVGAVFSVNATDQIFASYSENLALPRGADDVFAGPDNPLVIQTLDAETSKNVEIGYRTNRPTFNAALAIYQTSFENFLQAYSVTVAGGGGRTETFYANVGAVEAYGAELSGVWKPHLLQEKVYFNANLTYNVAEFQDNYATTNLNTGGALTSLPIKGNRLPDNAKYVLQSGVTFEPSSWVVVNLSARYLSSRYSDYLNAEQIGGYTIYNAYVDLGGEGLDLGPVRDLKLRFNVDNLTDKDYLGTITTVVTGAATFRPGPDRTYQATLTAKF</sequence>
<evidence type="ECO:0000256" key="9">
    <source>
        <dbReference type="ARBA" id="ARBA00023077"/>
    </source>
</evidence>
<evidence type="ECO:0000259" key="14">
    <source>
        <dbReference type="Pfam" id="PF00593"/>
    </source>
</evidence>
<dbReference type="InterPro" id="IPR000531">
    <property type="entry name" value="Beta-barrel_TonB"/>
</dbReference>
<organism evidence="15 16">
    <name type="scientific">Steroidobacter flavus</name>
    <dbReference type="NCBI Taxonomy" id="1842136"/>
    <lineage>
        <taxon>Bacteria</taxon>
        <taxon>Pseudomonadati</taxon>
        <taxon>Pseudomonadota</taxon>
        <taxon>Gammaproteobacteria</taxon>
        <taxon>Steroidobacterales</taxon>
        <taxon>Steroidobacteraceae</taxon>
        <taxon>Steroidobacter</taxon>
    </lineage>
</organism>
<dbReference type="PANTHER" id="PTHR32552:SF89">
    <property type="entry name" value="CATECHOLATE SIDEROPHORE RECEPTOR FIU"/>
    <property type="match status" value="1"/>
</dbReference>
<evidence type="ECO:0000256" key="7">
    <source>
        <dbReference type="ARBA" id="ARBA00023004"/>
    </source>
</evidence>
<evidence type="ECO:0000256" key="12">
    <source>
        <dbReference type="PROSITE-ProRule" id="PRU01360"/>
    </source>
</evidence>
<evidence type="ECO:0000256" key="4">
    <source>
        <dbReference type="ARBA" id="ARBA00022496"/>
    </source>
</evidence>
<keyword evidence="16" id="KW-1185">Reference proteome</keyword>
<keyword evidence="15" id="KW-0675">Receptor</keyword>
<evidence type="ECO:0000256" key="5">
    <source>
        <dbReference type="ARBA" id="ARBA00022692"/>
    </source>
</evidence>
<dbReference type="Gene3D" id="2.170.130.10">
    <property type="entry name" value="TonB-dependent receptor, plug domain"/>
    <property type="match status" value="1"/>
</dbReference>
<dbReference type="PANTHER" id="PTHR32552">
    <property type="entry name" value="FERRICHROME IRON RECEPTOR-RELATED"/>
    <property type="match status" value="1"/>
</dbReference>
<feature type="domain" description="TonB-dependent receptor-like beta-barrel" evidence="14">
    <location>
        <begin position="281"/>
        <end position="750"/>
    </location>
</feature>
<dbReference type="SUPFAM" id="SSF56935">
    <property type="entry name" value="Porins"/>
    <property type="match status" value="1"/>
</dbReference>
<feature type="chain" id="PRO_5045849214" evidence="13">
    <location>
        <begin position="37"/>
        <end position="785"/>
    </location>
</feature>
<dbReference type="RefSeq" id="WP_380604677.1">
    <property type="nucleotide sequence ID" value="NZ_JBHSDU010000015.1"/>
</dbReference>